<keyword evidence="5 8" id="KW-0547">Nucleotide-binding</keyword>
<evidence type="ECO:0000313" key="10">
    <source>
        <dbReference type="Proteomes" id="UP000475385"/>
    </source>
</evidence>
<comment type="subunit">
    <text evidence="8">Homodimer.</text>
</comment>
<dbReference type="NCBIfam" id="TIGR00018">
    <property type="entry name" value="panC"/>
    <property type="match status" value="1"/>
</dbReference>
<dbReference type="RefSeq" id="WP_164695835.1">
    <property type="nucleotide sequence ID" value="NZ_JAAIKB010000007.1"/>
</dbReference>
<dbReference type="Gene3D" id="3.30.1300.10">
    <property type="entry name" value="Pantoate-beta-alanine ligase, C-terminal domain"/>
    <property type="match status" value="1"/>
</dbReference>
<comment type="miscellaneous">
    <text evidence="8">The reaction proceeds by a bi uni uni bi ping pong mechanism.</text>
</comment>
<comment type="catalytic activity">
    <reaction evidence="7 8">
        <text>(R)-pantoate + beta-alanine + ATP = (R)-pantothenate + AMP + diphosphate + H(+)</text>
        <dbReference type="Rhea" id="RHEA:10912"/>
        <dbReference type="ChEBI" id="CHEBI:15378"/>
        <dbReference type="ChEBI" id="CHEBI:15980"/>
        <dbReference type="ChEBI" id="CHEBI:29032"/>
        <dbReference type="ChEBI" id="CHEBI:30616"/>
        <dbReference type="ChEBI" id="CHEBI:33019"/>
        <dbReference type="ChEBI" id="CHEBI:57966"/>
        <dbReference type="ChEBI" id="CHEBI:456215"/>
        <dbReference type="EC" id="6.3.2.1"/>
    </reaction>
</comment>
<dbReference type="Proteomes" id="UP000475385">
    <property type="component" value="Unassembled WGS sequence"/>
</dbReference>
<feature type="active site" description="Proton donor" evidence="8">
    <location>
        <position position="37"/>
    </location>
</feature>
<dbReference type="InterPro" id="IPR004821">
    <property type="entry name" value="Cyt_trans-like"/>
</dbReference>
<evidence type="ECO:0000256" key="3">
    <source>
        <dbReference type="ARBA" id="ARBA00022598"/>
    </source>
</evidence>
<comment type="caution">
    <text evidence="9">The sequence shown here is derived from an EMBL/GenBank/DDBJ whole genome shotgun (WGS) entry which is preliminary data.</text>
</comment>
<evidence type="ECO:0000256" key="5">
    <source>
        <dbReference type="ARBA" id="ARBA00022741"/>
    </source>
</evidence>
<evidence type="ECO:0000313" key="9">
    <source>
        <dbReference type="EMBL" id="NGM21932.1"/>
    </source>
</evidence>
<feature type="binding site" evidence="8">
    <location>
        <position position="61"/>
    </location>
    <ligand>
        <name>beta-alanine</name>
        <dbReference type="ChEBI" id="CHEBI:57966"/>
    </ligand>
</feature>
<dbReference type="NCBIfam" id="TIGR00125">
    <property type="entry name" value="cyt_tran_rel"/>
    <property type="match status" value="1"/>
</dbReference>
<dbReference type="UniPathway" id="UPA00028">
    <property type="reaction ID" value="UER00005"/>
</dbReference>
<reference evidence="9 10" key="1">
    <citation type="submission" date="2020-02" db="EMBL/GenBank/DDBJ databases">
        <authorList>
            <person name="Kim H.M."/>
            <person name="Jeon C.O."/>
        </authorList>
    </citation>
    <scope>NUCLEOTIDE SEQUENCE [LARGE SCALE GENOMIC DNA]</scope>
    <source>
        <strain evidence="9 10">PeD5</strain>
    </source>
</reference>
<organism evidence="9 10">
    <name type="scientific">Falsiroseomonas algicola</name>
    <dbReference type="NCBI Taxonomy" id="2716930"/>
    <lineage>
        <taxon>Bacteria</taxon>
        <taxon>Pseudomonadati</taxon>
        <taxon>Pseudomonadota</taxon>
        <taxon>Alphaproteobacteria</taxon>
        <taxon>Acetobacterales</taxon>
        <taxon>Roseomonadaceae</taxon>
        <taxon>Falsiroseomonas</taxon>
    </lineage>
</organism>
<evidence type="ECO:0000256" key="1">
    <source>
        <dbReference type="ARBA" id="ARBA00004990"/>
    </source>
</evidence>
<reference evidence="9 10" key="2">
    <citation type="submission" date="2020-03" db="EMBL/GenBank/DDBJ databases">
        <title>Roseomonas stagni sp. nov., isolated from pond water in Japan.</title>
        <authorList>
            <person name="Furuhata K."/>
            <person name="Miyamoto H."/>
            <person name="Goto K."/>
        </authorList>
    </citation>
    <scope>NUCLEOTIDE SEQUENCE [LARGE SCALE GENOMIC DNA]</scope>
    <source>
        <strain evidence="9 10">PeD5</strain>
    </source>
</reference>
<keyword evidence="8" id="KW-0963">Cytoplasm</keyword>
<proteinExistence type="inferred from homology"/>
<dbReference type="Gene3D" id="3.40.50.620">
    <property type="entry name" value="HUPs"/>
    <property type="match status" value="1"/>
</dbReference>
<comment type="function">
    <text evidence="8">Catalyzes the condensation of pantoate with beta-alanine in an ATP-dependent reaction via a pantoyl-adenylate intermediate.</text>
</comment>
<dbReference type="HAMAP" id="MF_00158">
    <property type="entry name" value="PanC"/>
    <property type="match status" value="1"/>
</dbReference>
<gene>
    <name evidence="8" type="primary">panC</name>
    <name evidence="9" type="ORF">G3576_18045</name>
</gene>
<feature type="binding site" evidence="8">
    <location>
        <begin position="184"/>
        <end position="187"/>
    </location>
    <ligand>
        <name>ATP</name>
        <dbReference type="ChEBI" id="CHEBI:30616"/>
    </ligand>
</feature>
<feature type="binding site" evidence="8">
    <location>
        <position position="176"/>
    </location>
    <ligand>
        <name>ATP</name>
        <dbReference type="ChEBI" id="CHEBI:30616"/>
    </ligand>
</feature>
<dbReference type="Pfam" id="PF02569">
    <property type="entry name" value="Pantoate_ligase"/>
    <property type="match status" value="1"/>
</dbReference>
<dbReference type="InterPro" id="IPR003721">
    <property type="entry name" value="Pantoate_ligase"/>
</dbReference>
<comment type="subcellular location">
    <subcellularLocation>
        <location evidence="8">Cytoplasm</location>
    </subcellularLocation>
</comment>
<keyword evidence="6 8" id="KW-0067">ATP-binding</keyword>
<accession>A0A6M1LPG5</accession>
<dbReference type="AlphaFoldDB" id="A0A6M1LPG5"/>
<feature type="binding site" evidence="8">
    <location>
        <begin position="30"/>
        <end position="37"/>
    </location>
    <ligand>
        <name>ATP</name>
        <dbReference type="ChEBI" id="CHEBI:30616"/>
    </ligand>
</feature>
<evidence type="ECO:0000256" key="7">
    <source>
        <dbReference type="ARBA" id="ARBA00048258"/>
    </source>
</evidence>
<keyword evidence="10" id="KW-1185">Reference proteome</keyword>
<dbReference type="InterPro" id="IPR042176">
    <property type="entry name" value="Pantoate_ligase_C"/>
</dbReference>
<dbReference type="GO" id="GO:0005524">
    <property type="term" value="F:ATP binding"/>
    <property type="evidence" value="ECO:0007669"/>
    <property type="project" value="UniProtKB-KW"/>
</dbReference>
<name>A0A6M1LPG5_9PROT</name>
<dbReference type="CDD" id="cd00560">
    <property type="entry name" value="PanC"/>
    <property type="match status" value="1"/>
</dbReference>
<dbReference type="GO" id="GO:0015940">
    <property type="term" value="P:pantothenate biosynthetic process"/>
    <property type="evidence" value="ECO:0007669"/>
    <property type="project" value="UniProtKB-UniRule"/>
</dbReference>
<feature type="binding site" evidence="8">
    <location>
        <position position="61"/>
    </location>
    <ligand>
        <name>(R)-pantoate</name>
        <dbReference type="ChEBI" id="CHEBI:15980"/>
    </ligand>
</feature>
<dbReference type="EC" id="6.3.2.1" evidence="8"/>
<sequence length="279" mass="30203">MRVIRDLAALRAATAACRMAGQRLALVPTMGALHEGHLALVTEAKRHAEAVVVSIFVNPLQFLPTEDLARYPRDEEGDLRKLESLGTDLVWMPDVPTMYPPGAATVIEVTGPAQGFEGTARPGHFRGVATVCTKLFSQTGADVAVFGEKDWQQLQVVKRVVADLDLPIRIIPHETVREADGLAMSSRNIRLSASERALAPLLPRLMRESLDRIAAGAPADPVLRDAQDQLRAAGFAPDYLALVQPETLTPWQSGPGRLLAAARLGDVRLLDNMDFTPPG</sequence>
<dbReference type="PANTHER" id="PTHR21299">
    <property type="entry name" value="CYTIDYLATE KINASE/PANTOATE-BETA-ALANINE LIGASE"/>
    <property type="match status" value="1"/>
</dbReference>
<evidence type="ECO:0000256" key="6">
    <source>
        <dbReference type="ARBA" id="ARBA00022840"/>
    </source>
</evidence>
<dbReference type="PANTHER" id="PTHR21299:SF1">
    <property type="entry name" value="PANTOATE--BETA-ALANINE LIGASE"/>
    <property type="match status" value="1"/>
</dbReference>
<comment type="pathway">
    <text evidence="1 8">Cofactor biosynthesis; (R)-pantothenate biosynthesis; (R)-pantothenate from (R)-pantoate and beta-alanine: step 1/1.</text>
</comment>
<dbReference type="EMBL" id="JAAIKB010000007">
    <property type="protein sequence ID" value="NGM21932.1"/>
    <property type="molecule type" value="Genomic_DNA"/>
</dbReference>
<dbReference type="GO" id="GO:0004592">
    <property type="term" value="F:pantoate-beta-alanine ligase activity"/>
    <property type="evidence" value="ECO:0007669"/>
    <property type="project" value="UniProtKB-UniRule"/>
</dbReference>
<comment type="similarity">
    <text evidence="2 8">Belongs to the pantothenate synthetase family.</text>
</comment>
<evidence type="ECO:0000256" key="4">
    <source>
        <dbReference type="ARBA" id="ARBA00022655"/>
    </source>
</evidence>
<evidence type="ECO:0000256" key="8">
    <source>
        <dbReference type="HAMAP-Rule" id="MF_00158"/>
    </source>
</evidence>
<evidence type="ECO:0000256" key="2">
    <source>
        <dbReference type="ARBA" id="ARBA00009256"/>
    </source>
</evidence>
<dbReference type="SUPFAM" id="SSF52374">
    <property type="entry name" value="Nucleotidylyl transferase"/>
    <property type="match status" value="1"/>
</dbReference>
<keyword evidence="3 8" id="KW-0436">Ligase</keyword>
<feature type="binding site" evidence="8">
    <location>
        <begin position="147"/>
        <end position="150"/>
    </location>
    <ligand>
        <name>ATP</name>
        <dbReference type="ChEBI" id="CHEBI:30616"/>
    </ligand>
</feature>
<dbReference type="GO" id="GO:0005829">
    <property type="term" value="C:cytosol"/>
    <property type="evidence" value="ECO:0007669"/>
    <property type="project" value="TreeGrafter"/>
</dbReference>
<keyword evidence="4 8" id="KW-0566">Pantothenate biosynthesis</keyword>
<feature type="binding site" evidence="8">
    <location>
        <position position="153"/>
    </location>
    <ligand>
        <name>(R)-pantoate</name>
        <dbReference type="ChEBI" id="CHEBI:15980"/>
    </ligand>
</feature>
<protein>
    <recommendedName>
        <fullName evidence="8">Pantothenate synthetase</fullName>
        <shortName evidence="8">PS</shortName>
        <ecNumber evidence="8">6.3.2.1</ecNumber>
    </recommendedName>
    <alternativeName>
        <fullName evidence="8">Pantoate--beta-alanine ligase</fullName>
    </alternativeName>
    <alternativeName>
        <fullName evidence="8">Pantoate-activating enzyme</fullName>
    </alternativeName>
</protein>
<dbReference type="InterPro" id="IPR014729">
    <property type="entry name" value="Rossmann-like_a/b/a_fold"/>
</dbReference>